<dbReference type="EMBL" id="UCZA01000064">
    <property type="protein sequence ID" value="SQP90651.1"/>
    <property type="molecule type" value="Genomic_DNA"/>
</dbReference>
<dbReference type="EMBL" id="DADPIR010000068">
    <property type="protein sequence ID" value="HAZ7494707.1"/>
    <property type="molecule type" value="Genomic_DNA"/>
</dbReference>
<evidence type="ECO:0000313" key="1">
    <source>
        <dbReference type="EMBL" id="HAZ7494707.1"/>
    </source>
</evidence>
<evidence type="ECO:0000313" key="2">
    <source>
        <dbReference type="EMBL" id="QMF67998.1"/>
    </source>
</evidence>
<name>A0A2X7M6V3_ECOLX</name>
<reference evidence="2 5" key="3">
    <citation type="submission" date="2020-06" db="EMBL/GenBank/DDBJ databases">
        <title>REHAB project genomes.</title>
        <authorList>
            <person name="Shaw L.P."/>
        </authorList>
    </citation>
    <scope>NUCLEOTIDE SEQUENCE [LARGE SCALE GENOMIC DNA]</scope>
    <source>
        <strain evidence="2 5">RHB30-C10</strain>
    </source>
</reference>
<evidence type="ECO:0000313" key="3">
    <source>
        <dbReference type="EMBL" id="SQP90651.1"/>
    </source>
</evidence>
<sequence>MVITSLCPVCLATSSVQTLVEGQREFLKIYHCPNHGSFAVLPDLDVKLQAMRCSSGYKIEHSEEAIRLDARLRESIRPVDGPQSKIPVFRSV</sequence>
<dbReference type="Proteomes" id="UP000250671">
    <property type="component" value="Unassembled WGS sequence"/>
</dbReference>
<evidence type="ECO:0000313" key="5">
    <source>
        <dbReference type="Proteomes" id="UP000512322"/>
    </source>
</evidence>
<gene>
    <name evidence="2" type="ORF">HVY77_14160</name>
    <name evidence="1" type="ORF">J8F57_005027</name>
    <name evidence="3" type="ORF">SAMEA3752557_05485</name>
</gene>
<proteinExistence type="predicted"/>
<reference evidence="1" key="1">
    <citation type="journal article" date="2018" name="Genome Biol.">
        <title>SKESA: strategic k-mer extension for scrupulous assemblies.</title>
        <authorList>
            <person name="Souvorov A."/>
            <person name="Agarwala R."/>
            <person name="Lipman D.J."/>
        </authorList>
    </citation>
    <scope>NUCLEOTIDE SEQUENCE</scope>
    <source>
        <strain evidence="1">SJP41</strain>
    </source>
</reference>
<reference evidence="1" key="4">
    <citation type="submission" date="2021-03" db="EMBL/GenBank/DDBJ databases">
        <authorList>
            <consortium name="NCBI Pathogen Detection Project"/>
        </authorList>
    </citation>
    <scope>NUCLEOTIDE SEQUENCE</scope>
    <source>
        <strain evidence="1">SJP41</strain>
    </source>
</reference>
<organism evidence="3 4">
    <name type="scientific">Escherichia coli</name>
    <dbReference type="NCBI Taxonomy" id="562"/>
    <lineage>
        <taxon>Bacteria</taxon>
        <taxon>Pseudomonadati</taxon>
        <taxon>Pseudomonadota</taxon>
        <taxon>Gammaproteobacteria</taxon>
        <taxon>Enterobacterales</taxon>
        <taxon>Enterobacteriaceae</taxon>
        <taxon>Escherichia</taxon>
    </lineage>
</organism>
<reference evidence="3 4" key="2">
    <citation type="submission" date="2018-06" db="EMBL/GenBank/DDBJ databases">
        <authorList>
            <consortium name="Pathogen Informatics"/>
            <person name="Doyle S."/>
        </authorList>
    </citation>
    <scope>NUCLEOTIDE SEQUENCE [LARGE SCALE GENOMIC DNA]</scope>
    <source>
        <strain evidence="3 4">VREC0535</strain>
    </source>
</reference>
<dbReference type="Proteomes" id="UP000512322">
    <property type="component" value="Chromosome"/>
</dbReference>
<evidence type="ECO:0000313" key="4">
    <source>
        <dbReference type="Proteomes" id="UP000250671"/>
    </source>
</evidence>
<dbReference type="RefSeq" id="WP_134873539.1">
    <property type="nucleotide sequence ID" value="NZ_BLCD01000236.1"/>
</dbReference>
<accession>A0A2X7M6V3</accession>
<dbReference type="EMBL" id="CP057293">
    <property type="protein sequence ID" value="QMF67998.1"/>
    <property type="molecule type" value="Genomic_DNA"/>
</dbReference>
<dbReference type="Proteomes" id="UP000868636">
    <property type="component" value="Unassembled WGS sequence"/>
</dbReference>
<protein>
    <submittedName>
        <fullName evidence="3">Uncharacterized protein</fullName>
    </submittedName>
</protein>
<dbReference type="AlphaFoldDB" id="A0A2X7M6V3"/>